<accession>E4TZ00</accession>
<protein>
    <submittedName>
        <fullName evidence="1">Uncharacterized protein</fullName>
    </submittedName>
</protein>
<dbReference type="EMBL" id="CP002355">
    <property type="protein sequence ID" value="ADR35160.1"/>
    <property type="molecule type" value="Genomic_DNA"/>
</dbReference>
<dbReference type="Proteomes" id="UP000008721">
    <property type="component" value="Chromosome"/>
</dbReference>
<proteinExistence type="predicted"/>
<dbReference type="OrthoDB" id="5334368at2"/>
<reference evidence="1 2" key="1">
    <citation type="journal article" date="2012" name="Stand. Genomic Sci.">
        <title>Complete genome sequence of the sulfur compounds oxidizing chemolithoautotroph Sulfuricurvum kujiense type strain (YK-1(T)).</title>
        <authorList>
            <person name="Han C."/>
            <person name="Kotsyurbenko O."/>
            <person name="Chertkov O."/>
            <person name="Held B."/>
            <person name="Lapidus A."/>
            <person name="Nolan M."/>
            <person name="Lucas S."/>
            <person name="Hammon N."/>
            <person name="Deshpande S."/>
            <person name="Cheng J.F."/>
            <person name="Tapia R."/>
            <person name="Goodwin L.A."/>
            <person name="Pitluck S."/>
            <person name="Liolios K."/>
            <person name="Pagani I."/>
            <person name="Ivanova N."/>
            <person name="Mavromatis K."/>
            <person name="Mikhailova N."/>
            <person name="Pati A."/>
            <person name="Chen A."/>
            <person name="Palaniappan K."/>
            <person name="Land M."/>
            <person name="Hauser L."/>
            <person name="Chang Y.J."/>
            <person name="Jeffries C.D."/>
            <person name="Brambilla E.M."/>
            <person name="Rohde M."/>
            <person name="Spring S."/>
            <person name="Sikorski J."/>
            <person name="Goker M."/>
            <person name="Woyke T."/>
            <person name="Bristow J."/>
            <person name="Eisen J.A."/>
            <person name="Markowitz V."/>
            <person name="Hugenholtz P."/>
            <person name="Kyrpides N.C."/>
            <person name="Klenk H.P."/>
            <person name="Detter J.C."/>
        </authorList>
    </citation>
    <scope>NUCLEOTIDE SEQUENCE [LARGE SCALE GENOMIC DNA]</scope>
    <source>
        <strain evidence="2">ATCC BAA-921 / DSM 16994 / JCM 11577 / YK-1</strain>
    </source>
</reference>
<dbReference type="AlphaFoldDB" id="E4TZ00"/>
<dbReference type="eggNOG" id="ENOG5032P5J">
    <property type="taxonomic scope" value="Bacteria"/>
</dbReference>
<evidence type="ECO:0000313" key="2">
    <source>
        <dbReference type="Proteomes" id="UP000008721"/>
    </source>
</evidence>
<sequence>MKGIEKYDNLKDVIPNLMPVLRDAIQSEFLEIKKINRECEKYIASCSHFPELVKAEYVIFSHHIKKNEHKYETFVFIDGEGNIVRHVSGAEMELYGLLDSCTNLHISDEYVEKQMHCHDGECRH</sequence>
<gene>
    <name evidence="1" type="ordered locus">Sulku_2501</name>
</gene>
<organism evidence="1 2">
    <name type="scientific">Sulfuricurvum kujiense (strain ATCC BAA-921 / DSM 16994 / JCM 11577 / YK-1)</name>
    <dbReference type="NCBI Taxonomy" id="709032"/>
    <lineage>
        <taxon>Bacteria</taxon>
        <taxon>Pseudomonadati</taxon>
        <taxon>Campylobacterota</taxon>
        <taxon>Epsilonproteobacteria</taxon>
        <taxon>Campylobacterales</taxon>
        <taxon>Sulfurimonadaceae</taxon>
        <taxon>Sulfuricurvum</taxon>
    </lineage>
</organism>
<keyword evidence="2" id="KW-1185">Reference proteome</keyword>
<dbReference type="RefSeq" id="WP_013461357.1">
    <property type="nucleotide sequence ID" value="NC_014762.1"/>
</dbReference>
<name>E4TZ00_SULKY</name>
<dbReference type="KEGG" id="sku:Sulku_2501"/>
<dbReference type="HOGENOM" id="CLU_2080516_0_0_7"/>
<evidence type="ECO:0000313" key="1">
    <source>
        <dbReference type="EMBL" id="ADR35160.1"/>
    </source>
</evidence>